<evidence type="ECO:0000313" key="3">
    <source>
        <dbReference type="Proteomes" id="UP001257909"/>
    </source>
</evidence>
<reference evidence="2 3" key="1">
    <citation type="submission" date="2023-07" db="EMBL/GenBank/DDBJ databases">
        <title>Sorghum-associated microbial communities from plants grown in Nebraska, USA.</title>
        <authorList>
            <person name="Schachtman D."/>
        </authorList>
    </citation>
    <scope>NUCLEOTIDE SEQUENCE [LARGE SCALE GENOMIC DNA]</scope>
    <source>
        <strain evidence="2 3">4138</strain>
    </source>
</reference>
<evidence type="ECO:0008006" key="4">
    <source>
        <dbReference type="Google" id="ProtNLM"/>
    </source>
</evidence>
<gene>
    <name evidence="2" type="ORF">J2W69_000079</name>
</gene>
<proteinExistence type="predicted"/>
<evidence type="ECO:0000313" key="2">
    <source>
        <dbReference type="EMBL" id="MDR7119164.1"/>
    </source>
</evidence>
<name>A0ABU1VTY8_9GAMM</name>
<keyword evidence="3" id="KW-1185">Reference proteome</keyword>
<accession>A0ABU1VTY8</accession>
<keyword evidence="1" id="KW-0732">Signal</keyword>
<feature type="chain" id="PRO_5045688139" description="DUF4402 domain-containing protein" evidence="1">
    <location>
        <begin position="26"/>
        <end position="207"/>
    </location>
</feature>
<feature type="signal peptide" evidence="1">
    <location>
        <begin position="1"/>
        <end position="25"/>
    </location>
</feature>
<protein>
    <recommendedName>
        <fullName evidence="4">DUF4402 domain-containing protein</fullName>
    </recommendedName>
</protein>
<organism evidence="2 3">
    <name type="scientific">Rheinheimera soli</name>
    <dbReference type="NCBI Taxonomy" id="443616"/>
    <lineage>
        <taxon>Bacteria</taxon>
        <taxon>Pseudomonadati</taxon>
        <taxon>Pseudomonadota</taxon>
        <taxon>Gammaproteobacteria</taxon>
        <taxon>Chromatiales</taxon>
        <taxon>Chromatiaceae</taxon>
        <taxon>Rheinheimera</taxon>
    </lineage>
</organism>
<evidence type="ECO:0000256" key="1">
    <source>
        <dbReference type="SAM" id="SignalP"/>
    </source>
</evidence>
<dbReference type="EMBL" id="JAVDWR010000001">
    <property type="protein sequence ID" value="MDR7119164.1"/>
    <property type="molecule type" value="Genomic_DNA"/>
</dbReference>
<dbReference type="RefSeq" id="WP_310273458.1">
    <property type="nucleotide sequence ID" value="NZ_JAVDWR010000001.1"/>
</dbReference>
<comment type="caution">
    <text evidence="2">The sequence shown here is derived from an EMBL/GenBank/DDBJ whole genome shotgun (WGS) entry which is preliminary data.</text>
</comment>
<sequence length="207" mass="20760">MKKRNQITQAAVLAVATMTSVGAMAEIASVTASVTVDNSIDFTSTGTLNFGTLRAVADNSANNCSYVTLSAGPAAPAIAATGGAATTAFCTGAGNSAVQAIGGTLERPVFTIAGVAAFTTLDVTLPTTVELTAPLAPGAASFFMRDFTAWKTSGTPGAVTTTIQVGGTGGAVFQLGATLHTDDSFAGQNYENNIAYTGNIDVEVAYQ</sequence>
<dbReference type="Proteomes" id="UP001257909">
    <property type="component" value="Unassembled WGS sequence"/>
</dbReference>